<feature type="transmembrane region" description="Helical" evidence="7">
    <location>
        <begin position="620"/>
        <end position="639"/>
    </location>
</feature>
<dbReference type="EMBL" id="CAFBPT010000002">
    <property type="protein sequence ID" value="CAB5023676.1"/>
    <property type="molecule type" value="Genomic_DNA"/>
</dbReference>
<name>A0A6J6N9S2_9ZZZZ</name>
<evidence type="ECO:0000313" key="14">
    <source>
        <dbReference type="EMBL" id="CAB4958923.1"/>
    </source>
</evidence>
<dbReference type="Pfam" id="PF03176">
    <property type="entry name" value="MMPL"/>
    <property type="match status" value="2"/>
</dbReference>
<feature type="transmembrane region" description="Helical" evidence="7">
    <location>
        <begin position="237"/>
        <end position="258"/>
    </location>
</feature>
<dbReference type="SUPFAM" id="SSF82866">
    <property type="entry name" value="Multidrug efflux transporter AcrB transmembrane domain"/>
    <property type="match status" value="2"/>
</dbReference>
<protein>
    <submittedName>
        <fullName evidence="9">Unannotated protein</fullName>
    </submittedName>
</protein>
<proteinExistence type="inferred from homology"/>
<evidence type="ECO:0000256" key="1">
    <source>
        <dbReference type="ARBA" id="ARBA00004651"/>
    </source>
</evidence>
<keyword evidence="3" id="KW-1003">Cell membrane</keyword>
<dbReference type="PANTHER" id="PTHR33406:SF6">
    <property type="entry name" value="MEMBRANE PROTEIN YDGH-RELATED"/>
    <property type="match status" value="1"/>
</dbReference>
<comment type="similarity">
    <text evidence="2">Belongs to the resistance-nodulation-cell division (RND) (TC 2.A.6) family. MmpL subfamily.</text>
</comment>
<evidence type="ECO:0000256" key="2">
    <source>
        <dbReference type="ARBA" id="ARBA00010157"/>
    </source>
</evidence>
<dbReference type="AlphaFoldDB" id="A0A6J6N9S2"/>
<evidence type="ECO:0000256" key="5">
    <source>
        <dbReference type="ARBA" id="ARBA00022989"/>
    </source>
</evidence>
<evidence type="ECO:0000313" key="15">
    <source>
        <dbReference type="EMBL" id="CAB5023676.1"/>
    </source>
</evidence>
<accession>A0A6J6N9S2</accession>
<sequence length="735" mass="78197">MFSKEASKIKGRKPLWLAIVVVILWMSISGFTGPLFGKLSTVQENNNSSFLPPESEATRAANAIAKFSDSANDQIPALVLFTGEVTPERIASSQAFAQTLGSKLLVHTDGKLLKDDNGKEISIPISNYFIKGAPIVAFPSQDGKAILASFPISVQIATELLPDGKEPALPGLVDAIRYYANGYAKSNGFVTHTTGFAGILADLFGAFGSIDSALLLTTGGVVAIILIIVYRSPVLWILPLMTAGLALTLAGGVIYILAKNNVITLDGQSQGILSVLVLGAATDYALLLIARYREELHLHESRYDAMKIAWRGVVEPIVASGSTVTIGLLVLLLSQLNNNRGLGPIGAIGIVCSMITVLTLLPALLMIFGRWIFWPKVARFGGADERLSGSWAKVAAATARHPRKYWVGATAVLIILTGLSSTLNATGLSTIDSFTKRTDSVVGQEELLKHFPGGQGQPTQVVLKADLAEKAIATLQKNSGVDSVAPMVEGQIVEGQPLPPTKIVGGNILLNVTLKYAPDSKQAIAMIPGLRAEMEKLDSTILVGGSTSVSYDINQASKHDRNLIIPVVLFIIAIILGLLLRSIYAAVLLLGTVVISFFATLGACAVVFNHIFHFKGADPSFPLFAFIFLVALGIDYNIFLMTRVREEAQKMGTRAGMTKALTVTGGVITSAGIVLAATFAVLGILPLVFLAELGFAVGFGVLLDTMLVRSILVPALVHEIGPKVWWPSKLQFHGK</sequence>
<evidence type="ECO:0000313" key="12">
    <source>
        <dbReference type="EMBL" id="CAB4837403.1"/>
    </source>
</evidence>
<feature type="transmembrane region" description="Helical" evidence="7">
    <location>
        <begin position="587"/>
        <end position="608"/>
    </location>
</feature>
<dbReference type="EMBL" id="CAEZYD010000005">
    <property type="protein sequence ID" value="CAB4706565.1"/>
    <property type="molecule type" value="Genomic_DNA"/>
</dbReference>
<evidence type="ECO:0000256" key="7">
    <source>
        <dbReference type="SAM" id="Phobius"/>
    </source>
</evidence>
<dbReference type="EMBL" id="CAFBMA010000001">
    <property type="protein sequence ID" value="CAB4888177.1"/>
    <property type="molecule type" value="Genomic_DNA"/>
</dbReference>
<dbReference type="EMBL" id="CAFBNU010000001">
    <property type="protein sequence ID" value="CAB4958923.1"/>
    <property type="molecule type" value="Genomic_DNA"/>
</dbReference>
<dbReference type="Gene3D" id="1.20.1640.10">
    <property type="entry name" value="Multidrug efflux transporter AcrB transmembrane domain"/>
    <property type="match status" value="2"/>
</dbReference>
<gene>
    <name evidence="9" type="ORF">UFOPK2343_01240</name>
    <name evidence="10" type="ORF">UFOPK2652_00516</name>
    <name evidence="11" type="ORF">UFOPK3128_00156</name>
    <name evidence="12" type="ORF">UFOPK3227_00420</name>
    <name evidence="13" type="ORF">UFOPK3511_00116</name>
    <name evidence="14" type="ORF">UFOPK3880_00156</name>
    <name evidence="15" type="ORF">UFOPK4146_00409</name>
</gene>
<evidence type="ECO:0000313" key="9">
    <source>
        <dbReference type="EMBL" id="CAB4682876.1"/>
    </source>
</evidence>
<dbReference type="PANTHER" id="PTHR33406">
    <property type="entry name" value="MEMBRANE PROTEIN MJ1562-RELATED"/>
    <property type="match status" value="1"/>
</dbReference>
<feature type="transmembrane region" description="Helical" evidence="7">
    <location>
        <begin position="313"/>
        <end position="333"/>
    </location>
</feature>
<keyword evidence="6 7" id="KW-0472">Membrane</keyword>
<evidence type="ECO:0000256" key="3">
    <source>
        <dbReference type="ARBA" id="ARBA00022475"/>
    </source>
</evidence>
<dbReference type="EMBL" id="CAFAAZ010000001">
    <property type="protein sequence ID" value="CAB4812745.1"/>
    <property type="molecule type" value="Genomic_DNA"/>
</dbReference>
<feature type="transmembrane region" description="Helical" evidence="7">
    <location>
        <begin position="345"/>
        <end position="369"/>
    </location>
</feature>
<feature type="transmembrane region" description="Helical" evidence="7">
    <location>
        <begin position="213"/>
        <end position="230"/>
    </location>
</feature>
<keyword evidence="4 7" id="KW-0812">Transmembrane</keyword>
<evidence type="ECO:0000313" key="13">
    <source>
        <dbReference type="EMBL" id="CAB4888177.1"/>
    </source>
</evidence>
<feature type="transmembrane region" description="Helical" evidence="7">
    <location>
        <begin position="405"/>
        <end position="423"/>
    </location>
</feature>
<feature type="domain" description="Membrane transport protein MMPL" evidence="8">
    <location>
        <begin position="137"/>
        <end position="404"/>
    </location>
</feature>
<evidence type="ECO:0000313" key="10">
    <source>
        <dbReference type="EMBL" id="CAB4706565.1"/>
    </source>
</evidence>
<evidence type="ECO:0000256" key="6">
    <source>
        <dbReference type="ARBA" id="ARBA00023136"/>
    </source>
</evidence>
<feature type="transmembrane region" description="Helical" evidence="7">
    <location>
        <begin position="270"/>
        <end position="292"/>
    </location>
</feature>
<comment type="subcellular location">
    <subcellularLocation>
        <location evidence="1">Cell membrane</location>
        <topology evidence="1">Multi-pass membrane protein</topology>
    </subcellularLocation>
</comment>
<organism evidence="9">
    <name type="scientific">freshwater metagenome</name>
    <dbReference type="NCBI Taxonomy" id="449393"/>
    <lineage>
        <taxon>unclassified sequences</taxon>
        <taxon>metagenomes</taxon>
        <taxon>ecological metagenomes</taxon>
    </lineage>
</organism>
<evidence type="ECO:0000256" key="4">
    <source>
        <dbReference type="ARBA" id="ARBA00022692"/>
    </source>
</evidence>
<dbReference type="EMBL" id="CAEZXD010000049">
    <property type="protein sequence ID" value="CAB4682876.1"/>
    <property type="molecule type" value="Genomic_DNA"/>
</dbReference>
<dbReference type="EMBL" id="CAFAHD010000031">
    <property type="protein sequence ID" value="CAB4837403.1"/>
    <property type="molecule type" value="Genomic_DNA"/>
</dbReference>
<evidence type="ECO:0000313" key="11">
    <source>
        <dbReference type="EMBL" id="CAB4812745.1"/>
    </source>
</evidence>
<feature type="transmembrane region" description="Helical" evidence="7">
    <location>
        <begin position="563"/>
        <end position="580"/>
    </location>
</feature>
<dbReference type="InterPro" id="IPR004869">
    <property type="entry name" value="MMPL_dom"/>
</dbReference>
<reference evidence="9" key="1">
    <citation type="submission" date="2020-05" db="EMBL/GenBank/DDBJ databases">
        <authorList>
            <person name="Chiriac C."/>
            <person name="Salcher M."/>
            <person name="Ghai R."/>
            <person name="Kavagutti S V."/>
        </authorList>
    </citation>
    <scope>NUCLEOTIDE SEQUENCE</scope>
</reference>
<dbReference type="GO" id="GO:0005886">
    <property type="term" value="C:plasma membrane"/>
    <property type="evidence" value="ECO:0007669"/>
    <property type="project" value="UniProtKB-SubCell"/>
</dbReference>
<dbReference type="InterPro" id="IPR050545">
    <property type="entry name" value="Mycobact_MmpL"/>
</dbReference>
<keyword evidence="5 7" id="KW-1133">Transmembrane helix</keyword>
<feature type="transmembrane region" description="Helical" evidence="7">
    <location>
        <begin position="660"/>
        <end position="689"/>
    </location>
</feature>
<evidence type="ECO:0000259" key="8">
    <source>
        <dbReference type="Pfam" id="PF03176"/>
    </source>
</evidence>
<feature type="domain" description="Membrane transport protein MMPL" evidence="8">
    <location>
        <begin position="436"/>
        <end position="727"/>
    </location>
</feature>